<name>A0A2N9VR41_9HYPH</name>
<reference evidence="2" key="1">
    <citation type="journal article" date="2017" name="Int J Environ Stud">
        <title>Does the Miocene-Pliocene relict legume Oxytropis triphylla form nitrogen-fixing nodules with a combination of bacterial strains?</title>
        <authorList>
            <person name="Safronova V."/>
            <person name="Belimov A."/>
            <person name="Sazanova A."/>
            <person name="Kuznetsova I."/>
            <person name="Popova J."/>
            <person name="Andronov E."/>
            <person name="Verkhozina A."/>
            <person name="Tikhonovich I."/>
        </authorList>
    </citation>
    <scope>NUCLEOTIDE SEQUENCE [LARGE SCALE GENOMIC DNA]</scope>
    <source>
        <strain evidence="2">Tri-38</strain>
    </source>
</reference>
<accession>A0A2N9VR41</accession>
<dbReference type="RefSeq" id="WP_099999718.1">
    <property type="nucleotide sequence ID" value="NZ_CP017940.1"/>
</dbReference>
<organism evidence="1 2">
    <name type="scientific">Phyllobacterium zundukense</name>
    <dbReference type="NCBI Taxonomy" id="1867719"/>
    <lineage>
        <taxon>Bacteria</taxon>
        <taxon>Pseudomonadati</taxon>
        <taxon>Pseudomonadota</taxon>
        <taxon>Alphaproteobacteria</taxon>
        <taxon>Hyphomicrobiales</taxon>
        <taxon>Phyllobacteriaceae</taxon>
        <taxon>Phyllobacterium</taxon>
    </lineage>
</organism>
<comment type="caution">
    <text evidence="1">The sequence shown here is derived from an EMBL/GenBank/DDBJ whole genome shotgun (WGS) entry which is preliminary data.</text>
</comment>
<protein>
    <recommendedName>
        <fullName evidence="3">DUF2267 domain-containing protein</fullName>
    </recommendedName>
</protein>
<gene>
    <name evidence="1" type="ORF">B5P45_23140</name>
</gene>
<evidence type="ECO:0000313" key="1">
    <source>
        <dbReference type="EMBL" id="PIO41959.1"/>
    </source>
</evidence>
<dbReference type="KEGG" id="pht:BLM14_12690"/>
<dbReference type="AlphaFoldDB" id="A0A2N9VR41"/>
<sequence length="121" mass="12035">MDELIARISANVGTDPATAAKAVGLILAFLQKEAPADKVEQLIAAFPGAEAAIAEAKGSGGLLSGLMPGVMGLGSKLMGIGLGMGEITGISKETIAFAREKAGAGPVDEVVNSIPGLSQFV</sequence>
<dbReference type="OrthoDB" id="7907231at2"/>
<keyword evidence="2" id="KW-1185">Reference proteome</keyword>
<evidence type="ECO:0000313" key="2">
    <source>
        <dbReference type="Proteomes" id="UP000232163"/>
    </source>
</evidence>
<evidence type="ECO:0008006" key="3">
    <source>
        <dbReference type="Google" id="ProtNLM"/>
    </source>
</evidence>
<dbReference type="EMBL" id="MZMT01000053">
    <property type="protein sequence ID" value="PIO41959.1"/>
    <property type="molecule type" value="Genomic_DNA"/>
</dbReference>
<proteinExistence type="predicted"/>
<dbReference type="Proteomes" id="UP000232163">
    <property type="component" value="Unassembled WGS sequence"/>
</dbReference>